<dbReference type="RefSeq" id="WP_169325914.1">
    <property type="nucleotide sequence ID" value="NZ_JABCJJ010000041.1"/>
</dbReference>
<name>A0A7Y0QJN6_CELFI</name>
<accession>A0A7Y0QJN6</accession>
<keyword evidence="1" id="KW-0732">Signal</keyword>
<evidence type="ECO:0000256" key="1">
    <source>
        <dbReference type="SAM" id="SignalP"/>
    </source>
</evidence>
<sequence>MASARRSFAVALATTLSLTAGAMGAAAASGPPLRVVEASHQGAEPNARAQAAVSAKLRKSLTLPPVPADVAAEASRLTEAYLDDDRFSAVEV</sequence>
<organism evidence="2 3">
    <name type="scientific">Cellulomonas fimi</name>
    <dbReference type="NCBI Taxonomy" id="1708"/>
    <lineage>
        <taxon>Bacteria</taxon>
        <taxon>Bacillati</taxon>
        <taxon>Actinomycetota</taxon>
        <taxon>Actinomycetes</taxon>
        <taxon>Micrococcales</taxon>
        <taxon>Cellulomonadaceae</taxon>
        <taxon>Cellulomonas</taxon>
    </lineage>
</organism>
<proteinExistence type="predicted"/>
<evidence type="ECO:0000313" key="3">
    <source>
        <dbReference type="Proteomes" id="UP000562124"/>
    </source>
</evidence>
<gene>
    <name evidence="2" type="ORF">HIR71_15175</name>
</gene>
<reference evidence="2 3" key="1">
    <citation type="submission" date="2020-04" db="EMBL/GenBank/DDBJ databases">
        <title>Sequencing and Assembly of C. fimi.</title>
        <authorList>
            <person name="Ramsey A.R."/>
        </authorList>
    </citation>
    <scope>NUCLEOTIDE SEQUENCE [LARGE SCALE GENOMIC DNA]</scope>
    <source>
        <strain evidence="2 3">SB</strain>
    </source>
</reference>
<dbReference type="Proteomes" id="UP000562124">
    <property type="component" value="Unassembled WGS sequence"/>
</dbReference>
<protein>
    <submittedName>
        <fullName evidence="2">Uncharacterized protein</fullName>
    </submittedName>
</protein>
<dbReference type="AlphaFoldDB" id="A0A7Y0QJN6"/>
<dbReference type="EMBL" id="JABCJJ010000041">
    <property type="protein sequence ID" value="NMR21542.1"/>
    <property type="molecule type" value="Genomic_DNA"/>
</dbReference>
<evidence type="ECO:0000313" key="2">
    <source>
        <dbReference type="EMBL" id="NMR21542.1"/>
    </source>
</evidence>
<comment type="caution">
    <text evidence="2">The sequence shown here is derived from an EMBL/GenBank/DDBJ whole genome shotgun (WGS) entry which is preliminary data.</text>
</comment>
<feature type="chain" id="PRO_5038450873" evidence="1">
    <location>
        <begin position="23"/>
        <end position="92"/>
    </location>
</feature>
<keyword evidence="3" id="KW-1185">Reference proteome</keyword>
<feature type="signal peptide" evidence="1">
    <location>
        <begin position="1"/>
        <end position="22"/>
    </location>
</feature>